<reference evidence="1 2" key="1">
    <citation type="submission" date="2021-03" db="EMBL/GenBank/DDBJ databases">
        <authorList>
            <person name="King G.J."/>
            <person name="Bancroft I."/>
            <person name="Baten A."/>
            <person name="Bloomfield J."/>
            <person name="Borpatragohain P."/>
            <person name="He Z."/>
            <person name="Irish N."/>
            <person name="Irwin J."/>
            <person name="Liu K."/>
            <person name="Mauleon R.P."/>
            <person name="Moore J."/>
            <person name="Morris R."/>
            <person name="Ostergaard L."/>
            <person name="Wang B."/>
            <person name="Wells R."/>
        </authorList>
    </citation>
    <scope>NUCLEOTIDE SEQUENCE [LARGE SCALE GENOMIC DNA]</scope>
    <source>
        <strain evidence="1">R-o-18</strain>
        <tissue evidence="1">Leaf</tissue>
    </source>
</reference>
<accession>A0ABQ7LU26</accession>
<proteinExistence type="predicted"/>
<protein>
    <submittedName>
        <fullName evidence="1">Uncharacterized protein</fullName>
    </submittedName>
</protein>
<comment type="caution">
    <text evidence="1">The sequence shown here is derived from an EMBL/GenBank/DDBJ whole genome shotgun (WGS) entry which is preliminary data.</text>
</comment>
<feature type="non-terminal residue" evidence="1">
    <location>
        <position position="1"/>
    </location>
</feature>
<sequence length="81" mass="8873">SISKPKSTLNPNSKEAPVSKSPVAVYFSDVSPRPAESISGRQETLLKWEKVYSSRVITVLNWLKISGSAADMVFEVVSSEM</sequence>
<dbReference type="Proteomes" id="UP000823674">
    <property type="component" value="Chromosome A08"/>
</dbReference>
<name>A0ABQ7LU26_BRACM</name>
<evidence type="ECO:0000313" key="2">
    <source>
        <dbReference type="Proteomes" id="UP000823674"/>
    </source>
</evidence>
<organism evidence="1 2">
    <name type="scientific">Brassica rapa subsp. trilocularis</name>
    <dbReference type="NCBI Taxonomy" id="1813537"/>
    <lineage>
        <taxon>Eukaryota</taxon>
        <taxon>Viridiplantae</taxon>
        <taxon>Streptophyta</taxon>
        <taxon>Embryophyta</taxon>
        <taxon>Tracheophyta</taxon>
        <taxon>Spermatophyta</taxon>
        <taxon>Magnoliopsida</taxon>
        <taxon>eudicotyledons</taxon>
        <taxon>Gunneridae</taxon>
        <taxon>Pentapetalae</taxon>
        <taxon>rosids</taxon>
        <taxon>malvids</taxon>
        <taxon>Brassicales</taxon>
        <taxon>Brassicaceae</taxon>
        <taxon>Brassiceae</taxon>
        <taxon>Brassica</taxon>
    </lineage>
</organism>
<dbReference type="EMBL" id="JADBGQ010000007">
    <property type="protein sequence ID" value="KAG5389080.1"/>
    <property type="molecule type" value="Genomic_DNA"/>
</dbReference>
<keyword evidence="2" id="KW-1185">Reference proteome</keyword>
<evidence type="ECO:0000313" key="1">
    <source>
        <dbReference type="EMBL" id="KAG5389080.1"/>
    </source>
</evidence>
<gene>
    <name evidence="1" type="primary">A08g506270.1_BraROA</name>
    <name evidence="1" type="ORF">IGI04_030621</name>
</gene>